<dbReference type="Pfam" id="PF00990">
    <property type="entry name" value="GGDEF"/>
    <property type="match status" value="1"/>
</dbReference>
<dbReference type="Pfam" id="PF00486">
    <property type="entry name" value="Trans_reg_C"/>
    <property type="match status" value="1"/>
</dbReference>
<feature type="domain" description="Response regulatory" evidence="4">
    <location>
        <begin position="482"/>
        <end position="598"/>
    </location>
</feature>
<dbReference type="PROSITE" id="PS51755">
    <property type="entry name" value="OMPR_PHOB"/>
    <property type="match status" value="1"/>
</dbReference>
<organism evidence="7 8">
    <name type="scientific">Gloeocapsopsis crepidinum LEGE 06123</name>
    <dbReference type="NCBI Taxonomy" id="588587"/>
    <lineage>
        <taxon>Bacteria</taxon>
        <taxon>Bacillati</taxon>
        <taxon>Cyanobacteriota</taxon>
        <taxon>Cyanophyceae</taxon>
        <taxon>Oscillatoriophycideae</taxon>
        <taxon>Chroococcales</taxon>
        <taxon>Chroococcaceae</taxon>
        <taxon>Gloeocapsopsis</taxon>
    </lineage>
</organism>
<dbReference type="InterPro" id="IPR039420">
    <property type="entry name" value="WalR-like"/>
</dbReference>
<dbReference type="InterPro" id="IPR000160">
    <property type="entry name" value="GGDEF_dom"/>
</dbReference>
<feature type="DNA-binding region" description="OmpR/PhoB-type" evidence="3">
    <location>
        <begin position="124"/>
        <end position="222"/>
    </location>
</feature>
<feature type="modified residue" description="4-aspartylphosphate" evidence="2">
    <location>
        <position position="406"/>
    </location>
</feature>
<accession>A0ABR9URN2</accession>
<dbReference type="CDD" id="cd17574">
    <property type="entry name" value="REC_OmpR"/>
    <property type="match status" value="1"/>
</dbReference>
<dbReference type="Gene3D" id="6.10.250.690">
    <property type="match status" value="1"/>
</dbReference>
<feature type="modified residue" description="4-aspartylphosphate" evidence="2">
    <location>
        <position position="531"/>
    </location>
</feature>
<dbReference type="NCBIfam" id="TIGR00254">
    <property type="entry name" value="GGDEF"/>
    <property type="match status" value="1"/>
</dbReference>
<feature type="domain" description="Response regulatory" evidence="4">
    <location>
        <begin position="357"/>
        <end position="473"/>
    </location>
</feature>
<feature type="domain" description="GGDEF" evidence="5">
    <location>
        <begin position="638"/>
        <end position="764"/>
    </location>
</feature>
<gene>
    <name evidence="7" type="ORF">IQ230_11275</name>
</gene>
<comment type="caution">
    <text evidence="7">The sequence shown here is derived from an EMBL/GenBank/DDBJ whole genome shotgun (WGS) entry which is preliminary data.</text>
</comment>
<evidence type="ECO:0000256" key="2">
    <source>
        <dbReference type="PROSITE-ProRule" id="PRU00169"/>
    </source>
</evidence>
<dbReference type="RefSeq" id="WP_193932089.1">
    <property type="nucleotide sequence ID" value="NZ_CAWPMZ010000048.1"/>
</dbReference>
<evidence type="ECO:0000313" key="7">
    <source>
        <dbReference type="EMBL" id="MBE9190922.1"/>
    </source>
</evidence>
<protein>
    <submittedName>
        <fullName evidence="7">Response regulator</fullName>
    </submittedName>
</protein>
<evidence type="ECO:0000259" key="6">
    <source>
        <dbReference type="PROSITE" id="PS51755"/>
    </source>
</evidence>
<dbReference type="InterPro" id="IPR001789">
    <property type="entry name" value="Sig_transdc_resp-reg_receiver"/>
</dbReference>
<dbReference type="Pfam" id="PF01627">
    <property type="entry name" value="Hpt"/>
    <property type="match status" value="1"/>
</dbReference>
<evidence type="ECO:0000259" key="4">
    <source>
        <dbReference type="PROSITE" id="PS50110"/>
    </source>
</evidence>
<dbReference type="PANTHER" id="PTHR48111:SF15">
    <property type="entry name" value="OMPR SUBFAMILY"/>
    <property type="match status" value="1"/>
</dbReference>
<dbReference type="Gene3D" id="1.10.10.10">
    <property type="entry name" value="Winged helix-like DNA-binding domain superfamily/Winged helix DNA-binding domain"/>
    <property type="match status" value="1"/>
</dbReference>
<keyword evidence="8" id="KW-1185">Reference proteome</keyword>
<dbReference type="SUPFAM" id="SSF47226">
    <property type="entry name" value="Histidine-containing phosphotransfer domain, HPT domain"/>
    <property type="match status" value="1"/>
</dbReference>
<dbReference type="InterPro" id="IPR036641">
    <property type="entry name" value="HPT_dom_sf"/>
</dbReference>
<dbReference type="SUPFAM" id="SSF52172">
    <property type="entry name" value="CheY-like"/>
    <property type="match status" value="3"/>
</dbReference>
<dbReference type="InterPro" id="IPR008207">
    <property type="entry name" value="Sig_transdc_His_kin_Hpt_dom"/>
</dbReference>
<dbReference type="InterPro" id="IPR043128">
    <property type="entry name" value="Rev_trsase/Diguanyl_cyclase"/>
</dbReference>
<evidence type="ECO:0000256" key="1">
    <source>
        <dbReference type="ARBA" id="ARBA00023125"/>
    </source>
</evidence>
<dbReference type="Gene3D" id="3.30.70.270">
    <property type="match status" value="1"/>
</dbReference>
<feature type="domain" description="OmpR/PhoB-type" evidence="6">
    <location>
        <begin position="124"/>
        <end position="222"/>
    </location>
</feature>
<name>A0ABR9URN2_9CHRO</name>
<keyword evidence="2" id="KW-0597">Phosphoprotein</keyword>
<feature type="modified residue" description="4-aspartylphosphate" evidence="2">
    <location>
        <position position="51"/>
    </location>
</feature>
<keyword evidence="1 3" id="KW-0238">DNA-binding</keyword>
<sequence>MKILIVEDDEFITEALRLVLTQQHYAVETANDGEAAWELVQVFAYDLILLDVKLPKLDGISLCRRLRSRGYQMPILLITGQDSSHDRVVGLDAGADDYLVKPFDRDELVARVRALLRRGDLTSAPVLEWGKLHLDPSSCEVTYDRQLIHLTPKEYALLELFLRNSRRVYSCSAILDHLWSFDKTPGEEAVRTQIKGLRQKLKAVGANDLIETVYGIGYRLKPLEAASISPVLEIGKQTQQQTLFAIAGVWHQFKERVSQQVTLIERAIIALLQEKLTDELRATAEYEAHTLAGSLGTFGLGEGSRIAKKIERIFQGNQPIKHETAGHLCQLVTALRQETQRPETEVVKTHREETSPLVLIIDSDRLLTEELAIAARQQGIRVTVANSIITGREAIYRKNPQVVLIDIAISPTIEDSLQLITKFHTQTPSVPVLVYTARDSFGDRLAVAKYGGRYFFQKSTPPAQVIAKVSQILQSSDRTVAKVMVVDDDPQILATVRSLLEPWGMKVTTLADPRHFWETLASALPDLLILDIKMPHISGIELCQVVRNDPLWGSLPIVFLTAYNDTDAVNQVFGAGADDFVSKPIVGPELVTRIVNRWERIKLLRNLAEIDPLTGVSNRQKAIQEFETLLKQGKADDQHLSLAMIRLDSLQQINLMHGYAKGDALLRRVGQLLQQFFHDEAIICRWAGAEFLVGMYDTSQSDGKARLSVVQETLYQEFIADGTEFQLNFSIGLARYPEDGTDLQSLYSAAMTALTPMQIAATYA</sequence>
<dbReference type="Gene3D" id="3.40.50.2300">
    <property type="match status" value="3"/>
</dbReference>
<dbReference type="SUPFAM" id="SSF55073">
    <property type="entry name" value="Nucleotide cyclase"/>
    <property type="match status" value="1"/>
</dbReference>
<proteinExistence type="predicted"/>
<dbReference type="CDD" id="cd19935">
    <property type="entry name" value="REC_OmpR_CusR-like"/>
    <property type="match status" value="1"/>
</dbReference>
<dbReference type="PROSITE" id="PS50110">
    <property type="entry name" value="RESPONSE_REGULATORY"/>
    <property type="match status" value="3"/>
</dbReference>
<dbReference type="CDD" id="cd01949">
    <property type="entry name" value="GGDEF"/>
    <property type="match status" value="1"/>
</dbReference>
<dbReference type="InterPro" id="IPR001867">
    <property type="entry name" value="OmpR/PhoB-type_DNA-bd"/>
</dbReference>
<dbReference type="Proteomes" id="UP000651156">
    <property type="component" value="Unassembled WGS sequence"/>
</dbReference>
<dbReference type="InterPro" id="IPR011006">
    <property type="entry name" value="CheY-like_superfamily"/>
</dbReference>
<dbReference type="SMART" id="SM00862">
    <property type="entry name" value="Trans_reg_C"/>
    <property type="match status" value="1"/>
</dbReference>
<reference evidence="7 8" key="1">
    <citation type="submission" date="2020-10" db="EMBL/GenBank/DDBJ databases">
        <authorList>
            <person name="Castelo-Branco R."/>
            <person name="Eusebio N."/>
            <person name="Adriana R."/>
            <person name="Vieira A."/>
            <person name="Brugerolle De Fraissinette N."/>
            <person name="Rezende De Castro R."/>
            <person name="Schneider M.P."/>
            <person name="Vasconcelos V."/>
            <person name="Leao P.N."/>
        </authorList>
    </citation>
    <scope>NUCLEOTIDE SEQUENCE [LARGE SCALE GENOMIC DNA]</scope>
    <source>
        <strain evidence="7 8">LEGE 06123</strain>
    </source>
</reference>
<dbReference type="PANTHER" id="PTHR48111">
    <property type="entry name" value="REGULATOR OF RPOS"/>
    <property type="match status" value="1"/>
</dbReference>
<dbReference type="Gene3D" id="1.20.120.160">
    <property type="entry name" value="HPT domain"/>
    <property type="match status" value="1"/>
</dbReference>
<evidence type="ECO:0000256" key="3">
    <source>
        <dbReference type="PROSITE-ProRule" id="PRU01091"/>
    </source>
</evidence>
<dbReference type="InterPro" id="IPR029787">
    <property type="entry name" value="Nucleotide_cyclase"/>
</dbReference>
<dbReference type="SMART" id="SM00267">
    <property type="entry name" value="GGDEF"/>
    <property type="match status" value="1"/>
</dbReference>
<evidence type="ECO:0000259" key="5">
    <source>
        <dbReference type="PROSITE" id="PS50887"/>
    </source>
</evidence>
<evidence type="ECO:0000313" key="8">
    <source>
        <dbReference type="Proteomes" id="UP000651156"/>
    </source>
</evidence>
<dbReference type="PROSITE" id="PS50887">
    <property type="entry name" value="GGDEF"/>
    <property type="match status" value="1"/>
</dbReference>
<dbReference type="EMBL" id="JADEWN010000023">
    <property type="protein sequence ID" value="MBE9190922.1"/>
    <property type="molecule type" value="Genomic_DNA"/>
</dbReference>
<feature type="domain" description="Response regulatory" evidence="4">
    <location>
        <begin position="2"/>
        <end position="116"/>
    </location>
</feature>
<dbReference type="CDD" id="cd00383">
    <property type="entry name" value="trans_reg_C"/>
    <property type="match status" value="1"/>
</dbReference>
<dbReference type="InterPro" id="IPR036388">
    <property type="entry name" value="WH-like_DNA-bd_sf"/>
</dbReference>
<dbReference type="Pfam" id="PF00072">
    <property type="entry name" value="Response_reg"/>
    <property type="match status" value="3"/>
</dbReference>
<dbReference type="SMART" id="SM00448">
    <property type="entry name" value="REC"/>
    <property type="match status" value="3"/>
</dbReference>